<accession>A0A518JQ81</accession>
<proteinExistence type="predicted"/>
<reference evidence="1 2" key="1">
    <citation type="submission" date="2019-02" db="EMBL/GenBank/DDBJ databases">
        <title>Deep-cultivation of Planctomycetes and their phenomic and genomic characterization uncovers novel biology.</title>
        <authorList>
            <person name="Wiegand S."/>
            <person name="Jogler M."/>
            <person name="Boedeker C."/>
            <person name="Pinto D."/>
            <person name="Vollmers J."/>
            <person name="Rivas-Marin E."/>
            <person name="Kohn T."/>
            <person name="Peeters S.H."/>
            <person name="Heuer A."/>
            <person name="Rast P."/>
            <person name="Oberbeckmann S."/>
            <person name="Bunk B."/>
            <person name="Jeske O."/>
            <person name="Meyerdierks A."/>
            <person name="Storesund J.E."/>
            <person name="Kallscheuer N."/>
            <person name="Luecker S."/>
            <person name="Lage O.M."/>
            <person name="Pohl T."/>
            <person name="Merkel B.J."/>
            <person name="Hornburger P."/>
            <person name="Mueller R.-W."/>
            <person name="Bruemmer F."/>
            <person name="Labrenz M."/>
            <person name="Spormann A.M."/>
            <person name="Op den Camp H."/>
            <person name="Overmann J."/>
            <person name="Amann R."/>
            <person name="Jetten M.S.M."/>
            <person name="Mascher T."/>
            <person name="Medema M.H."/>
            <person name="Devos D.P."/>
            <person name="Kaster A.-K."/>
            <person name="Ovreas L."/>
            <person name="Rohde M."/>
            <person name="Galperin M.Y."/>
            <person name="Jogler C."/>
        </authorList>
    </citation>
    <scope>NUCLEOTIDE SEQUENCE [LARGE SCALE GENOMIC DNA]</scope>
    <source>
        <strain evidence="1 2">Poly24</strain>
    </source>
</reference>
<dbReference type="Proteomes" id="UP000315082">
    <property type="component" value="Chromosome"/>
</dbReference>
<evidence type="ECO:0000313" key="1">
    <source>
        <dbReference type="EMBL" id="QDV67693.1"/>
    </source>
</evidence>
<evidence type="ECO:0000313" key="2">
    <source>
        <dbReference type="Proteomes" id="UP000315082"/>
    </source>
</evidence>
<dbReference type="EMBL" id="CP036348">
    <property type="protein sequence ID" value="QDV67693.1"/>
    <property type="molecule type" value="Genomic_DNA"/>
</dbReference>
<name>A0A518JQ81_9BACT</name>
<keyword evidence="2" id="KW-1185">Reference proteome</keyword>
<organism evidence="1 2">
    <name type="scientific">Rosistilla carotiformis</name>
    <dbReference type="NCBI Taxonomy" id="2528017"/>
    <lineage>
        <taxon>Bacteria</taxon>
        <taxon>Pseudomonadati</taxon>
        <taxon>Planctomycetota</taxon>
        <taxon>Planctomycetia</taxon>
        <taxon>Pirellulales</taxon>
        <taxon>Pirellulaceae</taxon>
        <taxon>Rosistilla</taxon>
    </lineage>
</organism>
<dbReference type="AlphaFoldDB" id="A0A518JQ81"/>
<gene>
    <name evidence="1" type="ORF">Poly24_13950</name>
</gene>
<protein>
    <submittedName>
        <fullName evidence="1">Uncharacterized protein</fullName>
    </submittedName>
</protein>
<dbReference type="KEGG" id="rcf:Poly24_13950"/>
<sequence>MDCTGVGLAGVFKWLTLLSRPGESGRSSTSNEPFEFAIHTPEPIRGNLRNCDYPGLDFQLVDETVRYHRKISKWETCV</sequence>